<comment type="similarity">
    <text evidence="2">Belongs to the ERG4/ERG24 family.</text>
</comment>
<feature type="transmembrane region" description="Helical" evidence="20">
    <location>
        <begin position="233"/>
        <end position="251"/>
    </location>
</feature>
<evidence type="ECO:0000256" key="2">
    <source>
        <dbReference type="ARBA" id="ARBA00005402"/>
    </source>
</evidence>
<evidence type="ECO:0000256" key="3">
    <source>
        <dbReference type="ARBA" id="ARBA00022516"/>
    </source>
</evidence>
<keyword evidence="7" id="KW-0256">Endoplasmic reticulum</keyword>
<dbReference type="AlphaFoldDB" id="A0A2S9YLD2"/>
<dbReference type="InterPro" id="IPR001171">
    <property type="entry name" value="ERG24_DHCR-like"/>
</dbReference>
<evidence type="ECO:0000256" key="5">
    <source>
        <dbReference type="ARBA" id="ARBA00022692"/>
    </source>
</evidence>
<evidence type="ECO:0000256" key="17">
    <source>
        <dbReference type="ARBA" id="ARBA00038851"/>
    </source>
</evidence>
<evidence type="ECO:0000256" key="20">
    <source>
        <dbReference type="SAM" id="Phobius"/>
    </source>
</evidence>
<dbReference type="SUPFAM" id="SSF103511">
    <property type="entry name" value="Chlorophyll a-b binding protein"/>
    <property type="match status" value="1"/>
</dbReference>
<evidence type="ECO:0000256" key="14">
    <source>
        <dbReference type="ARBA" id="ARBA00023136"/>
    </source>
</evidence>
<feature type="transmembrane region" description="Helical" evidence="20">
    <location>
        <begin position="76"/>
        <end position="93"/>
    </location>
</feature>
<keyword evidence="8" id="KW-0521">NADP</keyword>
<evidence type="ECO:0000256" key="16">
    <source>
        <dbReference type="ARBA" id="ARBA00023221"/>
    </source>
</evidence>
<keyword evidence="4" id="KW-0153">Cholesterol metabolism</keyword>
<sequence>MRGVRDESRNEWGLGDWLAGNGSWLTTSLVPLLLVISTPPVAALLWVVMTFYDGSIVLAARSPARELLGHIPEPSWTALAMLLGWLGFQLLLLRGLPGKRHLGPVTPRGNRPTYRLNGIAAFVITHVAWFAATGPLGLFSGAAVYHHFGALLVTSSLLALVLCAWLYVKGLRAPSTSDAGGTGNLLWDFYWGTELHPRLLGVELKQLFNCRFAMMGWSIIVLSYAAAQVELHGHLSTSMAVCVGLQVVYVFKFFLWEGGYFNSLDIMHDRFGFYICWGVCAWLPIVYTIAGLYLVNHPIALSPAVALAITAFGLLAIRVNYAADEQRQRVRATGGETKIWGRKPEIIVATYVPADGQPRQNQLLVSGWWGVARHFHYLPELGLALAWTLPVGTERLLPWFYPMFLAILLVHRSLRDDERCARKYGPAWAEYRRRVRWRMLPGVF</sequence>
<dbReference type="GO" id="GO:0006695">
    <property type="term" value="P:cholesterol biosynthetic process"/>
    <property type="evidence" value="ECO:0007669"/>
    <property type="project" value="UniProtKB-KW"/>
</dbReference>
<evidence type="ECO:0000256" key="19">
    <source>
        <dbReference type="ARBA" id="ARBA00042688"/>
    </source>
</evidence>
<evidence type="ECO:0000256" key="9">
    <source>
        <dbReference type="ARBA" id="ARBA00022955"/>
    </source>
</evidence>
<feature type="transmembrane region" description="Helical" evidence="20">
    <location>
        <begin position="271"/>
        <end position="294"/>
    </location>
</feature>
<keyword evidence="22" id="KW-1185">Reference proteome</keyword>
<evidence type="ECO:0000256" key="11">
    <source>
        <dbReference type="ARBA" id="ARBA00023002"/>
    </source>
</evidence>
<dbReference type="PANTHER" id="PTHR21257:SF38">
    <property type="entry name" value="7-DEHYDROCHOLESTEROL REDUCTASE"/>
    <property type="match status" value="1"/>
</dbReference>
<evidence type="ECO:0000313" key="21">
    <source>
        <dbReference type="EMBL" id="PRQ05846.1"/>
    </source>
</evidence>
<keyword evidence="12" id="KW-0756">Sterol biosynthesis</keyword>
<name>A0A2S9YLD2_9BACT</name>
<dbReference type="Pfam" id="PF01222">
    <property type="entry name" value="ERG4_ERG24"/>
    <property type="match status" value="1"/>
</dbReference>
<comment type="caution">
    <text evidence="21">The sequence shown here is derived from an EMBL/GenBank/DDBJ whole genome shotgun (WGS) entry which is preliminary data.</text>
</comment>
<evidence type="ECO:0000313" key="22">
    <source>
        <dbReference type="Proteomes" id="UP000237968"/>
    </source>
</evidence>
<keyword evidence="10 20" id="KW-1133">Transmembrane helix</keyword>
<proteinExistence type="inferred from homology"/>
<accession>A0A2S9YLD2</accession>
<dbReference type="PROSITE" id="PS01018">
    <property type="entry name" value="STEROL_REDUCT_2"/>
    <property type="match status" value="1"/>
</dbReference>
<evidence type="ECO:0000256" key="10">
    <source>
        <dbReference type="ARBA" id="ARBA00022989"/>
    </source>
</evidence>
<keyword evidence="6" id="KW-0152">Cholesterol biosynthesis</keyword>
<dbReference type="Gene3D" id="1.20.120.1630">
    <property type="match status" value="1"/>
</dbReference>
<feature type="transmembrane region" description="Helical" evidence="20">
    <location>
        <begin position="144"/>
        <end position="168"/>
    </location>
</feature>
<keyword evidence="13" id="KW-0443">Lipid metabolism</keyword>
<dbReference type="GO" id="GO:0016132">
    <property type="term" value="P:brassinosteroid biosynthetic process"/>
    <property type="evidence" value="ECO:0007669"/>
    <property type="project" value="TreeGrafter"/>
</dbReference>
<keyword evidence="14 20" id="KW-0472">Membrane</keyword>
<keyword evidence="9" id="KW-0752">Steroid biosynthesis</keyword>
<keyword evidence="3" id="KW-0444">Lipid biosynthesis</keyword>
<evidence type="ECO:0000256" key="18">
    <source>
        <dbReference type="ARBA" id="ARBA00039984"/>
    </source>
</evidence>
<keyword evidence="16" id="KW-0753">Steroid metabolism</keyword>
<keyword evidence="15" id="KW-1207">Sterol metabolism</keyword>
<evidence type="ECO:0000256" key="15">
    <source>
        <dbReference type="ARBA" id="ARBA00023166"/>
    </source>
</evidence>
<dbReference type="InterPro" id="IPR018083">
    <property type="entry name" value="Sterol_reductase_CS"/>
</dbReference>
<dbReference type="EC" id="1.3.1.21" evidence="17"/>
<organism evidence="21 22">
    <name type="scientific">Enhygromyxa salina</name>
    <dbReference type="NCBI Taxonomy" id="215803"/>
    <lineage>
        <taxon>Bacteria</taxon>
        <taxon>Pseudomonadati</taxon>
        <taxon>Myxococcota</taxon>
        <taxon>Polyangia</taxon>
        <taxon>Nannocystales</taxon>
        <taxon>Nannocystaceae</taxon>
        <taxon>Enhygromyxa</taxon>
    </lineage>
</organism>
<feature type="transmembrane region" description="Helical" evidence="20">
    <location>
        <begin position="300"/>
        <end position="321"/>
    </location>
</feature>
<keyword evidence="11" id="KW-0560">Oxidoreductase</keyword>
<dbReference type="Proteomes" id="UP000237968">
    <property type="component" value="Unassembled WGS sequence"/>
</dbReference>
<evidence type="ECO:0000256" key="4">
    <source>
        <dbReference type="ARBA" id="ARBA00022548"/>
    </source>
</evidence>
<protein>
    <recommendedName>
        <fullName evidence="18">7-dehydrocholesterol reductase</fullName>
        <ecNumber evidence="17">1.3.1.21</ecNumber>
    </recommendedName>
    <alternativeName>
        <fullName evidence="19">Sterol Delta(7)-reductase</fullName>
    </alternativeName>
</protein>
<evidence type="ECO:0000256" key="13">
    <source>
        <dbReference type="ARBA" id="ARBA00023098"/>
    </source>
</evidence>
<evidence type="ECO:0000256" key="7">
    <source>
        <dbReference type="ARBA" id="ARBA00022824"/>
    </source>
</evidence>
<dbReference type="GO" id="GO:0047598">
    <property type="term" value="F:7-dehydrocholesterol reductase activity"/>
    <property type="evidence" value="ECO:0007669"/>
    <property type="project" value="UniProtKB-EC"/>
</dbReference>
<feature type="transmembrane region" description="Helical" evidence="20">
    <location>
        <begin position="114"/>
        <end position="132"/>
    </location>
</feature>
<dbReference type="PANTHER" id="PTHR21257">
    <property type="entry name" value="DELTA(14)-STEROL REDUCTASE"/>
    <property type="match status" value="1"/>
</dbReference>
<evidence type="ECO:0000256" key="8">
    <source>
        <dbReference type="ARBA" id="ARBA00022857"/>
    </source>
</evidence>
<keyword evidence="5 20" id="KW-0812">Transmembrane</keyword>
<evidence type="ECO:0000256" key="6">
    <source>
        <dbReference type="ARBA" id="ARBA00022778"/>
    </source>
</evidence>
<dbReference type="GO" id="GO:0016020">
    <property type="term" value="C:membrane"/>
    <property type="evidence" value="ECO:0007669"/>
    <property type="project" value="InterPro"/>
</dbReference>
<gene>
    <name evidence="21" type="ORF">ENSA5_01660</name>
</gene>
<feature type="transmembrane region" description="Helical" evidence="20">
    <location>
        <begin position="208"/>
        <end position="227"/>
    </location>
</feature>
<evidence type="ECO:0000256" key="12">
    <source>
        <dbReference type="ARBA" id="ARBA00023011"/>
    </source>
</evidence>
<reference evidence="21 22" key="1">
    <citation type="submission" date="2018-03" db="EMBL/GenBank/DDBJ databases">
        <title>Draft Genome Sequences of the Obligatory Marine Myxobacteria Enhygromyxa salina SWB005.</title>
        <authorList>
            <person name="Poehlein A."/>
            <person name="Moghaddam J.A."/>
            <person name="Harms H."/>
            <person name="Alanjari M."/>
            <person name="Koenig G.M."/>
            <person name="Daniel R."/>
            <person name="Schaeberle T.F."/>
        </authorList>
    </citation>
    <scope>NUCLEOTIDE SEQUENCE [LARGE SCALE GENOMIC DNA]</scope>
    <source>
        <strain evidence="21 22">SWB005</strain>
    </source>
</reference>
<dbReference type="EMBL" id="PVNK01000005">
    <property type="protein sequence ID" value="PRQ05846.1"/>
    <property type="molecule type" value="Genomic_DNA"/>
</dbReference>
<evidence type="ECO:0000256" key="1">
    <source>
        <dbReference type="ARBA" id="ARBA00004477"/>
    </source>
</evidence>
<comment type="subcellular location">
    <subcellularLocation>
        <location evidence="1">Endoplasmic reticulum membrane</location>
        <topology evidence="1">Multi-pass membrane protein</topology>
    </subcellularLocation>
</comment>